<dbReference type="GO" id="GO:0008312">
    <property type="term" value="F:7S RNA binding"/>
    <property type="evidence" value="ECO:0007669"/>
    <property type="project" value="InterPro"/>
</dbReference>
<comment type="similarity">
    <text evidence="3">Belongs to the SRP68 family.</text>
</comment>
<evidence type="ECO:0000256" key="8">
    <source>
        <dbReference type="ARBA" id="ARBA00023274"/>
    </source>
</evidence>
<dbReference type="GO" id="GO:0006614">
    <property type="term" value="P:SRP-dependent cotranslational protein targeting to membrane"/>
    <property type="evidence" value="ECO:0007669"/>
    <property type="project" value="InterPro"/>
</dbReference>
<evidence type="ECO:0000256" key="5">
    <source>
        <dbReference type="ARBA" id="ARBA00022884"/>
    </source>
</evidence>
<dbReference type="GO" id="GO:0005730">
    <property type="term" value="C:nucleolus"/>
    <property type="evidence" value="ECO:0007669"/>
    <property type="project" value="UniProtKB-SubCell"/>
</dbReference>
<dbReference type="Pfam" id="PF16969">
    <property type="entry name" value="SRP68"/>
    <property type="match status" value="1"/>
</dbReference>
<accession>A0A9N8KJ97</accession>
<dbReference type="GO" id="GO:0030942">
    <property type="term" value="F:endoplasmic reticulum signal peptide binding"/>
    <property type="evidence" value="ECO:0007669"/>
    <property type="project" value="InterPro"/>
</dbReference>
<evidence type="ECO:0000256" key="1">
    <source>
        <dbReference type="ARBA" id="ARBA00004496"/>
    </source>
</evidence>
<protein>
    <recommendedName>
        <fullName evidence="9">Signal recognition particle subunit SRP68</fullName>
    </recommendedName>
</protein>
<evidence type="ECO:0000256" key="9">
    <source>
        <dbReference type="ARBA" id="ARBA00029498"/>
    </source>
</evidence>
<keyword evidence="12" id="KW-1185">Reference proteome</keyword>
<evidence type="ECO:0000256" key="3">
    <source>
        <dbReference type="ARBA" id="ARBA00009352"/>
    </source>
</evidence>
<gene>
    <name evidence="11" type="ORF">AWRI4620_LOCUS5079</name>
</gene>
<reference evidence="11" key="1">
    <citation type="submission" date="2020-06" db="EMBL/GenBank/DDBJ databases">
        <authorList>
            <person name="Onetto C."/>
        </authorList>
    </citation>
    <scope>NUCLEOTIDE SEQUENCE</scope>
</reference>
<dbReference type="InterPro" id="IPR026258">
    <property type="entry name" value="SRP68"/>
</dbReference>
<keyword evidence="8" id="KW-0687">Ribonucleoprotein</keyword>
<dbReference type="OrthoDB" id="10255118at2759"/>
<evidence type="ECO:0000256" key="7">
    <source>
        <dbReference type="ARBA" id="ARBA00023242"/>
    </source>
</evidence>
<dbReference type="InterPro" id="IPR038253">
    <property type="entry name" value="SRP68_N_sf"/>
</dbReference>
<evidence type="ECO:0000256" key="4">
    <source>
        <dbReference type="ARBA" id="ARBA00022490"/>
    </source>
</evidence>
<dbReference type="Proteomes" id="UP000745764">
    <property type="component" value="Unassembled WGS sequence"/>
</dbReference>
<dbReference type="PANTHER" id="PTHR12860">
    <property type="entry name" value="SIGNAL RECOGNITION PARTICLE 68 KDA PROTEIN"/>
    <property type="match status" value="1"/>
</dbReference>
<evidence type="ECO:0000256" key="10">
    <source>
        <dbReference type="SAM" id="MobiDB-lite"/>
    </source>
</evidence>
<dbReference type="GO" id="GO:0005786">
    <property type="term" value="C:signal recognition particle, endoplasmic reticulum targeting"/>
    <property type="evidence" value="ECO:0007669"/>
    <property type="project" value="UniProtKB-KW"/>
</dbReference>
<dbReference type="PANTHER" id="PTHR12860:SF0">
    <property type="entry name" value="SIGNAL RECOGNITION PARTICLE SUBUNIT SRP68"/>
    <property type="match status" value="1"/>
</dbReference>
<organism evidence="11 12">
    <name type="scientific">Aureobasidium uvarum</name>
    <dbReference type="NCBI Taxonomy" id="2773716"/>
    <lineage>
        <taxon>Eukaryota</taxon>
        <taxon>Fungi</taxon>
        <taxon>Dikarya</taxon>
        <taxon>Ascomycota</taxon>
        <taxon>Pezizomycotina</taxon>
        <taxon>Dothideomycetes</taxon>
        <taxon>Dothideomycetidae</taxon>
        <taxon>Dothideales</taxon>
        <taxon>Saccotheciaceae</taxon>
        <taxon>Aureobasidium</taxon>
    </lineage>
</organism>
<evidence type="ECO:0000313" key="11">
    <source>
        <dbReference type="EMBL" id="CAD0110824.1"/>
    </source>
</evidence>
<keyword evidence="6" id="KW-0733">Signal recognition particle</keyword>
<sequence length="188" mass="21080">MHIKSIHSEDNQGNGITGTTRSHIISRFHKAARFAQNLTDILKDYQASKTTHQDLLEAEAYRASLSGAEHFEKQSEGRVNTENPSRWDLCLREYSTARIIYATLFAQGNKDLFREILASAVDPAIRYAAYQARLPRSIPVSTVALRYFPKDDSTLVDLLQQLDSNALSETTTEISTSSKPSSLVHQSH</sequence>
<evidence type="ECO:0000313" key="12">
    <source>
        <dbReference type="Proteomes" id="UP000745764"/>
    </source>
</evidence>
<dbReference type="AlphaFoldDB" id="A0A9N8KJ97"/>
<comment type="caution">
    <text evidence="11">The sequence shown here is derived from an EMBL/GenBank/DDBJ whole genome shotgun (WGS) entry which is preliminary data.</text>
</comment>
<keyword evidence="5" id="KW-0694">RNA-binding</keyword>
<dbReference type="GO" id="GO:0005047">
    <property type="term" value="F:signal recognition particle binding"/>
    <property type="evidence" value="ECO:0007669"/>
    <property type="project" value="InterPro"/>
</dbReference>
<evidence type="ECO:0000256" key="6">
    <source>
        <dbReference type="ARBA" id="ARBA00023135"/>
    </source>
</evidence>
<evidence type="ECO:0000256" key="2">
    <source>
        <dbReference type="ARBA" id="ARBA00004604"/>
    </source>
</evidence>
<keyword evidence="4" id="KW-0963">Cytoplasm</keyword>
<name>A0A9N8KJ97_9PEZI</name>
<dbReference type="Gene3D" id="1.10.3450.40">
    <property type="entry name" value="Signal recognition particle, SRP68 subunit, RNA-binding domain"/>
    <property type="match status" value="1"/>
</dbReference>
<feature type="region of interest" description="Disordered" evidence="10">
    <location>
        <begin position="169"/>
        <end position="188"/>
    </location>
</feature>
<feature type="compositionally biased region" description="Low complexity" evidence="10">
    <location>
        <begin position="169"/>
        <end position="182"/>
    </location>
</feature>
<proteinExistence type="inferred from homology"/>
<comment type="subcellular location">
    <subcellularLocation>
        <location evidence="1">Cytoplasm</location>
    </subcellularLocation>
    <subcellularLocation>
        <location evidence="2">Nucleus</location>
        <location evidence="2">Nucleolus</location>
    </subcellularLocation>
</comment>
<keyword evidence="7" id="KW-0539">Nucleus</keyword>
<dbReference type="EMBL" id="CAINUL010000006">
    <property type="protein sequence ID" value="CAD0110824.1"/>
    <property type="molecule type" value="Genomic_DNA"/>
</dbReference>